<evidence type="ECO:0000256" key="11">
    <source>
        <dbReference type="ARBA" id="ARBA00048679"/>
    </source>
</evidence>
<evidence type="ECO:0000256" key="10">
    <source>
        <dbReference type="ARBA" id="ARBA00047899"/>
    </source>
</evidence>
<evidence type="ECO:0000256" key="1">
    <source>
        <dbReference type="ARBA" id="ARBA00004162"/>
    </source>
</evidence>
<dbReference type="AlphaFoldDB" id="A0ABC8RNP4"/>
<dbReference type="GO" id="GO:0005886">
    <property type="term" value="C:plasma membrane"/>
    <property type="evidence" value="ECO:0007669"/>
    <property type="project" value="UniProtKB-SubCell"/>
</dbReference>
<evidence type="ECO:0000313" key="13">
    <source>
        <dbReference type="Proteomes" id="UP001642360"/>
    </source>
</evidence>
<dbReference type="GO" id="GO:0005524">
    <property type="term" value="F:ATP binding"/>
    <property type="evidence" value="ECO:0007669"/>
    <property type="project" value="UniProtKB-KW"/>
</dbReference>
<keyword evidence="9" id="KW-0472">Membrane</keyword>
<comment type="catalytic activity">
    <reaction evidence="10">
        <text>L-threonyl-[protein] + ATP = O-phospho-L-threonyl-[protein] + ADP + H(+)</text>
        <dbReference type="Rhea" id="RHEA:46608"/>
        <dbReference type="Rhea" id="RHEA-COMP:11060"/>
        <dbReference type="Rhea" id="RHEA-COMP:11605"/>
        <dbReference type="ChEBI" id="CHEBI:15378"/>
        <dbReference type="ChEBI" id="CHEBI:30013"/>
        <dbReference type="ChEBI" id="CHEBI:30616"/>
        <dbReference type="ChEBI" id="CHEBI:61977"/>
        <dbReference type="ChEBI" id="CHEBI:456216"/>
        <dbReference type="EC" id="2.7.11.1"/>
    </reaction>
</comment>
<keyword evidence="4" id="KW-0808">Transferase</keyword>
<comment type="catalytic activity">
    <reaction evidence="11">
        <text>L-seryl-[protein] + ATP = O-phospho-L-seryl-[protein] + ADP + H(+)</text>
        <dbReference type="Rhea" id="RHEA:17989"/>
        <dbReference type="Rhea" id="RHEA-COMP:9863"/>
        <dbReference type="Rhea" id="RHEA-COMP:11604"/>
        <dbReference type="ChEBI" id="CHEBI:15378"/>
        <dbReference type="ChEBI" id="CHEBI:29999"/>
        <dbReference type="ChEBI" id="CHEBI:30616"/>
        <dbReference type="ChEBI" id="CHEBI:83421"/>
        <dbReference type="ChEBI" id="CHEBI:456216"/>
        <dbReference type="EC" id="2.7.11.1"/>
    </reaction>
</comment>
<evidence type="ECO:0000256" key="8">
    <source>
        <dbReference type="ARBA" id="ARBA00022989"/>
    </source>
</evidence>
<gene>
    <name evidence="12" type="ORF">ILEXP_LOCUS14452</name>
</gene>
<evidence type="ECO:0000256" key="5">
    <source>
        <dbReference type="ARBA" id="ARBA00022692"/>
    </source>
</evidence>
<evidence type="ECO:0000256" key="4">
    <source>
        <dbReference type="ARBA" id="ARBA00022679"/>
    </source>
</evidence>
<evidence type="ECO:0000256" key="3">
    <source>
        <dbReference type="ARBA" id="ARBA00022527"/>
    </source>
</evidence>
<keyword evidence="13" id="KW-1185">Reference proteome</keyword>
<dbReference type="EC" id="2.7.11.1" evidence="2"/>
<keyword evidence="5" id="KW-0812">Transmembrane</keyword>
<dbReference type="Proteomes" id="UP001642360">
    <property type="component" value="Unassembled WGS sequence"/>
</dbReference>
<dbReference type="EMBL" id="CAUOFW020001593">
    <property type="protein sequence ID" value="CAK9146600.1"/>
    <property type="molecule type" value="Genomic_DNA"/>
</dbReference>
<organism evidence="12 13">
    <name type="scientific">Ilex paraguariensis</name>
    <name type="common">yerba mate</name>
    <dbReference type="NCBI Taxonomy" id="185542"/>
    <lineage>
        <taxon>Eukaryota</taxon>
        <taxon>Viridiplantae</taxon>
        <taxon>Streptophyta</taxon>
        <taxon>Embryophyta</taxon>
        <taxon>Tracheophyta</taxon>
        <taxon>Spermatophyta</taxon>
        <taxon>Magnoliopsida</taxon>
        <taxon>eudicotyledons</taxon>
        <taxon>Gunneridae</taxon>
        <taxon>Pentapetalae</taxon>
        <taxon>asterids</taxon>
        <taxon>campanulids</taxon>
        <taxon>Aquifoliales</taxon>
        <taxon>Aquifoliaceae</taxon>
        <taxon>Ilex</taxon>
    </lineage>
</organism>
<evidence type="ECO:0000256" key="6">
    <source>
        <dbReference type="ARBA" id="ARBA00022741"/>
    </source>
</evidence>
<accession>A0ABC8RNP4</accession>
<comment type="subcellular location">
    <subcellularLocation>
        <location evidence="1">Cell membrane</location>
        <topology evidence="1">Single-pass membrane protein</topology>
    </subcellularLocation>
</comment>
<proteinExistence type="predicted"/>
<evidence type="ECO:0000256" key="7">
    <source>
        <dbReference type="ARBA" id="ARBA00022840"/>
    </source>
</evidence>
<dbReference type="Gene3D" id="1.10.510.10">
    <property type="entry name" value="Transferase(Phosphotransferase) domain 1"/>
    <property type="match status" value="1"/>
</dbReference>
<evidence type="ECO:0000256" key="9">
    <source>
        <dbReference type="ARBA" id="ARBA00023136"/>
    </source>
</evidence>
<dbReference type="PANTHER" id="PTHR47982">
    <property type="entry name" value="PROLINE-RICH RECEPTOR-LIKE PROTEIN KINASE PERK4"/>
    <property type="match status" value="1"/>
</dbReference>
<name>A0ABC8RNP4_9AQUA</name>
<protein>
    <recommendedName>
        <fullName evidence="2">non-specific serine/threonine protein kinase</fullName>
        <ecNumber evidence="2">2.7.11.1</ecNumber>
    </recommendedName>
</protein>
<dbReference type="GO" id="GO:0004674">
    <property type="term" value="F:protein serine/threonine kinase activity"/>
    <property type="evidence" value="ECO:0007669"/>
    <property type="project" value="UniProtKB-KW"/>
</dbReference>
<evidence type="ECO:0000256" key="2">
    <source>
        <dbReference type="ARBA" id="ARBA00012513"/>
    </source>
</evidence>
<keyword evidence="3" id="KW-0723">Serine/threonine-protein kinase</keyword>
<comment type="caution">
    <text evidence="12">The sequence shown here is derived from an EMBL/GenBank/DDBJ whole genome shotgun (WGS) entry which is preliminary data.</text>
</comment>
<keyword evidence="3" id="KW-0418">Kinase</keyword>
<dbReference type="SUPFAM" id="SSF56112">
    <property type="entry name" value="Protein kinase-like (PK-like)"/>
    <property type="match status" value="1"/>
</dbReference>
<keyword evidence="7" id="KW-0067">ATP-binding</keyword>
<dbReference type="InterPro" id="IPR047117">
    <property type="entry name" value="PERK1-13-like"/>
</dbReference>
<evidence type="ECO:0000313" key="12">
    <source>
        <dbReference type="EMBL" id="CAK9146600.1"/>
    </source>
</evidence>
<dbReference type="PANTHER" id="PTHR47982:SF45">
    <property type="entry name" value="NON-SPECIFIC SERINE_THREONINE PROTEIN KINASE"/>
    <property type="match status" value="1"/>
</dbReference>
<keyword evidence="6" id="KW-0547">Nucleotide-binding</keyword>
<reference evidence="12 13" key="1">
    <citation type="submission" date="2024-02" db="EMBL/GenBank/DDBJ databases">
        <authorList>
            <person name="Vignale AGUSTIN F."/>
            <person name="Sosa J E."/>
            <person name="Modenutti C."/>
        </authorList>
    </citation>
    <scope>NUCLEOTIDE SEQUENCE [LARGE SCALE GENOMIC DNA]</scope>
</reference>
<keyword evidence="8" id="KW-1133">Transmembrane helix</keyword>
<dbReference type="InterPro" id="IPR011009">
    <property type="entry name" value="Kinase-like_dom_sf"/>
</dbReference>
<sequence length="69" mass="7888">MRSKWERGSSKVGSGLLHFIFDNRRLLVYDYVPNNTLYFPLHGEGRPAMDWAMLVKIAISAARGLSYVD</sequence>